<dbReference type="Pfam" id="PF01657">
    <property type="entry name" value="Stress-antifung"/>
    <property type="match status" value="4"/>
</dbReference>
<evidence type="ECO:0000256" key="2">
    <source>
        <dbReference type="ARBA" id="ARBA00022525"/>
    </source>
</evidence>
<feature type="domain" description="Gnk2-homologous" evidence="7">
    <location>
        <begin position="404"/>
        <end position="511"/>
    </location>
</feature>
<proteinExistence type="inferred from homology"/>
<evidence type="ECO:0000256" key="6">
    <source>
        <dbReference type="SAM" id="SignalP"/>
    </source>
</evidence>
<feature type="signal peptide" evidence="6">
    <location>
        <begin position="1"/>
        <end position="23"/>
    </location>
</feature>
<feature type="domain" description="Gnk2-homologous" evidence="7">
    <location>
        <begin position="25"/>
        <end position="130"/>
    </location>
</feature>
<keyword evidence="4" id="KW-0677">Repeat</keyword>
<dbReference type="PANTHER" id="PTHR32411">
    <property type="entry name" value="CYSTEINE-RICH REPEAT SECRETORY PROTEIN 38-RELATED"/>
    <property type="match status" value="1"/>
</dbReference>
<dbReference type="InterPro" id="IPR050581">
    <property type="entry name" value="CRR_secretory_protein"/>
</dbReference>
<evidence type="ECO:0000313" key="9">
    <source>
        <dbReference type="Proteomes" id="UP000827721"/>
    </source>
</evidence>
<evidence type="ECO:0000256" key="5">
    <source>
        <dbReference type="ARBA" id="ARBA00038515"/>
    </source>
</evidence>
<evidence type="ECO:0000256" key="1">
    <source>
        <dbReference type="ARBA" id="ARBA00004613"/>
    </source>
</evidence>
<protein>
    <recommendedName>
        <fullName evidence="7">Gnk2-homologous domain-containing protein</fullName>
    </recommendedName>
</protein>
<keyword evidence="2" id="KW-0964">Secreted</keyword>
<gene>
    <name evidence="8" type="ORF">JRO89_XSUnG0101500</name>
</gene>
<evidence type="ECO:0000256" key="3">
    <source>
        <dbReference type="ARBA" id="ARBA00022729"/>
    </source>
</evidence>
<comment type="caution">
    <text evidence="8">The sequence shown here is derived from an EMBL/GenBank/DDBJ whole genome shotgun (WGS) entry which is preliminary data.</text>
</comment>
<dbReference type="PANTHER" id="PTHR32411:SF51">
    <property type="entry name" value="GNK2-HOMOLOGOUS DOMAIN-CONTAINING PROTEIN"/>
    <property type="match status" value="1"/>
</dbReference>
<accession>A0ABQ8GYN2</accession>
<keyword evidence="9" id="KW-1185">Reference proteome</keyword>
<feature type="domain" description="Gnk2-homologous" evidence="7">
    <location>
        <begin position="293"/>
        <end position="398"/>
    </location>
</feature>
<dbReference type="InterPro" id="IPR002902">
    <property type="entry name" value="GNK2"/>
</dbReference>
<dbReference type="Proteomes" id="UP000827721">
    <property type="component" value="Unassembled WGS sequence"/>
</dbReference>
<keyword evidence="3 6" id="KW-0732">Signal</keyword>
<dbReference type="PROSITE" id="PS51473">
    <property type="entry name" value="GNK2"/>
    <property type="match status" value="4"/>
</dbReference>
<dbReference type="CDD" id="cd23509">
    <property type="entry name" value="Gnk2-like"/>
    <property type="match status" value="4"/>
</dbReference>
<organism evidence="8 9">
    <name type="scientific">Xanthoceras sorbifolium</name>
    <dbReference type="NCBI Taxonomy" id="99658"/>
    <lineage>
        <taxon>Eukaryota</taxon>
        <taxon>Viridiplantae</taxon>
        <taxon>Streptophyta</taxon>
        <taxon>Embryophyta</taxon>
        <taxon>Tracheophyta</taxon>
        <taxon>Spermatophyta</taxon>
        <taxon>Magnoliopsida</taxon>
        <taxon>eudicotyledons</taxon>
        <taxon>Gunneridae</taxon>
        <taxon>Pentapetalae</taxon>
        <taxon>rosids</taxon>
        <taxon>malvids</taxon>
        <taxon>Sapindales</taxon>
        <taxon>Sapindaceae</taxon>
        <taxon>Xanthoceroideae</taxon>
        <taxon>Xanthoceras</taxon>
    </lineage>
</organism>
<feature type="chain" id="PRO_5047087917" description="Gnk2-homologous domain-containing protein" evidence="6">
    <location>
        <begin position="24"/>
        <end position="514"/>
    </location>
</feature>
<reference evidence="8 9" key="1">
    <citation type="submission" date="2021-02" db="EMBL/GenBank/DDBJ databases">
        <title>Plant Genome Project.</title>
        <authorList>
            <person name="Zhang R.-G."/>
        </authorList>
    </citation>
    <scope>NUCLEOTIDE SEQUENCE [LARGE SCALE GENOMIC DNA]</scope>
    <source>
        <tissue evidence="8">Leaves</tissue>
    </source>
</reference>
<dbReference type="InterPro" id="IPR038408">
    <property type="entry name" value="GNK2_sf"/>
</dbReference>
<dbReference type="Gene3D" id="3.30.430.20">
    <property type="entry name" value="Gnk2 domain, C-X8-C-X2-C motif"/>
    <property type="match status" value="4"/>
</dbReference>
<evidence type="ECO:0000256" key="4">
    <source>
        <dbReference type="ARBA" id="ARBA00022737"/>
    </source>
</evidence>
<name>A0ABQ8GYN2_9ROSI</name>
<feature type="domain" description="Gnk2-homologous" evidence="7">
    <location>
        <begin position="136"/>
        <end position="243"/>
    </location>
</feature>
<dbReference type="EMBL" id="JAFEMO010000234">
    <property type="protein sequence ID" value="KAH7522820.1"/>
    <property type="molecule type" value="Genomic_DNA"/>
</dbReference>
<evidence type="ECO:0000259" key="7">
    <source>
        <dbReference type="PROSITE" id="PS51473"/>
    </source>
</evidence>
<evidence type="ECO:0000313" key="8">
    <source>
        <dbReference type="EMBL" id="KAH7522820.1"/>
    </source>
</evidence>
<comment type="subcellular location">
    <subcellularLocation>
        <location evidence="1">Secreted</location>
    </subcellularLocation>
</comment>
<sequence>MSSSSSNVFYFLSFALLLQTAFAVTNPLFHSCSGENFTIHGSYEANLNRLMGFLYHQTPYTGFGLGSTSLGAQYPDQAYGVALCRGDVSSSDCKTCVAEANSYIRQSCPDRKRAMVWYDNCGLKYSDEKFFGQIDNGYKFYMLNTQNVTNPTYFNQKARELLSQLAKEASVAPKMYAAGQLELGGSEKEVVYGMAQCTRDLSDGDCKTCLDRIIGDLPSCCDGKQGGRVVTGSCNIRYEIYPFPLVPSLKHFPYHPLVYTCSFTFSTMSSSSSNVFYFLMSFALLLQMAFSVNEPLFHSCSGENFTVHGSYEGNLNRLMGFLNHQTPYTGFGLGSSSLGAQYPDQAYGIALCRGDISSSDCKTCVAEASSYIRQSCPDRKRAMVWYDNCGLKYSDEKFFGQIDNGHRFYMWSAQNVTNPTHFNQKAKELLSQLAKEASVTPKMYAAGKLELQGSEKEVIYGMAQCTRDLSDGDCKTCLDGIIGYLPSCCDGKQEARVVTGSCNIRYDIYPFVKA</sequence>
<comment type="similarity">
    <text evidence="5">Belongs to the cysteine-rich repeat secretory protein family.</text>
</comment>